<protein>
    <submittedName>
        <fullName evidence="7">Nucleoside ABC transporter membrane protein</fullName>
    </submittedName>
</protein>
<evidence type="ECO:0000313" key="7">
    <source>
        <dbReference type="EMBL" id="SIQ68460.1"/>
    </source>
</evidence>
<proteinExistence type="predicted"/>
<sequence length="305" mass="32838">MEIFNVLNFDLIPLTLRLAVPIALAAIGGTLSERSGIINIGLEGMMLTGAFGAVYGSFLTGSPWFGVIFACLAGLIIGSIHAVLTIKYKANQVVTGVGINILAMGFTTTMIKVIWGKEGMSGEVNNLSDVSIPILKEIPLIDWLFTDQSPLTYFMLIVVILSWYILFKTNIGLNLRAIGDHPRAARISGINVTKYRYTCVMLSGLLAGLGGAFLSLVQNSLFVQNMTAGRGYMALAANIFGGWNPLGSFVASLIFSFAQAIRFNMIGYNIPDQFIQSLPYILTLAVLVGAGRKTRAPEALGEIDE</sequence>
<gene>
    <name evidence="7" type="ORF">SAMN05421834_10710</name>
</gene>
<keyword evidence="8" id="KW-1185">Reference proteome</keyword>
<dbReference type="InterPro" id="IPR001851">
    <property type="entry name" value="ABC_transp_permease"/>
</dbReference>
<feature type="transmembrane region" description="Helical" evidence="6">
    <location>
        <begin position="150"/>
        <end position="167"/>
    </location>
</feature>
<feature type="transmembrane region" description="Helical" evidence="6">
    <location>
        <begin position="237"/>
        <end position="258"/>
    </location>
</feature>
<dbReference type="EMBL" id="FTNC01000007">
    <property type="protein sequence ID" value="SIQ68460.1"/>
    <property type="molecule type" value="Genomic_DNA"/>
</dbReference>
<dbReference type="PANTHER" id="PTHR43370:SF1">
    <property type="entry name" value="GUANOSINE ABC TRANSPORTER PERMEASE PROTEIN NUPQ"/>
    <property type="match status" value="1"/>
</dbReference>
<evidence type="ECO:0000256" key="1">
    <source>
        <dbReference type="ARBA" id="ARBA00004651"/>
    </source>
</evidence>
<feature type="transmembrane region" description="Helical" evidence="6">
    <location>
        <begin position="93"/>
        <end position="115"/>
    </location>
</feature>
<reference evidence="8" key="1">
    <citation type="submission" date="2017-01" db="EMBL/GenBank/DDBJ databases">
        <authorList>
            <person name="Varghese N."/>
            <person name="Submissions S."/>
        </authorList>
    </citation>
    <scope>NUCLEOTIDE SEQUENCE [LARGE SCALE GENOMIC DNA]</scope>
    <source>
        <strain evidence="8">ATCC 700103</strain>
    </source>
</reference>
<dbReference type="GO" id="GO:0005886">
    <property type="term" value="C:plasma membrane"/>
    <property type="evidence" value="ECO:0007669"/>
    <property type="project" value="UniProtKB-SubCell"/>
</dbReference>
<evidence type="ECO:0000256" key="4">
    <source>
        <dbReference type="ARBA" id="ARBA00022989"/>
    </source>
</evidence>
<dbReference type="STRING" id="56779.SAMN05421834_10710"/>
<keyword evidence="2" id="KW-1003">Cell membrane</keyword>
<evidence type="ECO:0000256" key="3">
    <source>
        <dbReference type="ARBA" id="ARBA00022692"/>
    </source>
</evidence>
<keyword evidence="5 6" id="KW-0472">Membrane</keyword>
<keyword evidence="4 6" id="KW-1133">Transmembrane helix</keyword>
<dbReference type="Proteomes" id="UP000185669">
    <property type="component" value="Unassembled WGS sequence"/>
</dbReference>
<evidence type="ECO:0000256" key="5">
    <source>
        <dbReference type="ARBA" id="ARBA00023136"/>
    </source>
</evidence>
<feature type="transmembrane region" description="Helical" evidence="6">
    <location>
        <begin position="12"/>
        <end position="31"/>
    </location>
</feature>
<name>A0A1N6US54_9FIRM</name>
<dbReference type="Pfam" id="PF02653">
    <property type="entry name" value="BPD_transp_2"/>
    <property type="match status" value="1"/>
</dbReference>
<feature type="transmembrane region" description="Helical" evidence="6">
    <location>
        <begin position="195"/>
        <end position="217"/>
    </location>
</feature>
<dbReference type="GO" id="GO:0022857">
    <property type="term" value="F:transmembrane transporter activity"/>
    <property type="evidence" value="ECO:0007669"/>
    <property type="project" value="InterPro"/>
</dbReference>
<keyword evidence="3 6" id="KW-0812">Transmembrane</keyword>
<dbReference type="RefSeq" id="WP_076544492.1">
    <property type="nucleotide sequence ID" value="NZ_FTNC01000007.1"/>
</dbReference>
<evidence type="ECO:0000256" key="6">
    <source>
        <dbReference type="SAM" id="Phobius"/>
    </source>
</evidence>
<evidence type="ECO:0000313" key="8">
    <source>
        <dbReference type="Proteomes" id="UP000185669"/>
    </source>
</evidence>
<feature type="transmembrane region" description="Helical" evidence="6">
    <location>
        <begin position="38"/>
        <end position="58"/>
    </location>
</feature>
<organism evidence="7 8">
    <name type="scientific">Halanaerobium kushneri</name>
    <dbReference type="NCBI Taxonomy" id="56779"/>
    <lineage>
        <taxon>Bacteria</taxon>
        <taxon>Bacillati</taxon>
        <taxon>Bacillota</taxon>
        <taxon>Clostridia</taxon>
        <taxon>Halanaerobiales</taxon>
        <taxon>Halanaerobiaceae</taxon>
        <taxon>Halanaerobium</taxon>
    </lineage>
</organism>
<evidence type="ECO:0000256" key="2">
    <source>
        <dbReference type="ARBA" id="ARBA00022475"/>
    </source>
</evidence>
<comment type="subcellular location">
    <subcellularLocation>
        <location evidence="1">Cell membrane</location>
        <topology evidence="1">Multi-pass membrane protein</topology>
    </subcellularLocation>
</comment>
<dbReference type="PANTHER" id="PTHR43370">
    <property type="entry name" value="SUGAR ABC TRANSPORTER INTEGRAL MEMBRANE PROTEIN-RELATED"/>
    <property type="match status" value="1"/>
</dbReference>
<dbReference type="AlphaFoldDB" id="A0A1N6US54"/>
<dbReference type="CDD" id="cd06580">
    <property type="entry name" value="TM_PBP1_transp_TpRbsC_like"/>
    <property type="match status" value="1"/>
</dbReference>
<feature type="transmembrane region" description="Helical" evidence="6">
    <location>
        <begin position="64"/>
        <end position="86"/>
    </location>
</feature>
<accession>A0A1N6US54</accession>
<dbReference type="OrthoDB" id="9792579at2"/>